<keyword evidence="3" id="KW-1185">Reference proteome</keyword>
<dbReference type="Proteomes" id="UP001153709">
    <property type="component" value="Chromosome 2"/>
</dbReference>
<dbReference type="CDD" id="cd23992">
    <property type="entry name" value="PBP_GOBP"/>
    <property type="match status" value="1"/>
</dbReference>
<dbReference type="Gene3D" id="1.10.238.20">
    <property type="entry name" value="Pheromone/general odorant binding protein domain"/>
    <property type="match status" value="1"/>
</dbReference>
<name>A0A9N9STM2_DIABA</name>
<dbReference type="InterPro" id="IPR036728">
    <property type="entry name" value="PBP_GOBP_sf"/>
</dbReference>
<feature type="chain" id="PRO_5040257323" evidence="1">
    <location>
        <begin position="20"/>
        <end position="145"/>
    </location>
</feature>
<dbReference type="InterPro" id="IPR006170">
    <property type="entry name" value="PBP/GOBP"/>
</dbReference>
<feature type="non-terminal residue" evidence="2">
    <location>
        <position position="145"/>
    </location>
</feature>
<evidence type="ECO:0000313" key="2">
    <source>
        <dbReference type="EMBL" id="CAG9829024.1"/>
    </source>
</evidence>
<sequence>MKFVASTICLVYFIVLVNCKLDKKDFGPHLHELMDESHNRCKRITGASEALIEEMTNGRFPEDIAIKRYTYCLWMVVMGLHEDLVLDSRKMYYYIPDMHKEDAVHYMKCNEEARKLPGDDLVLKIWNMQKCVQKTIDEKVSIAAL</sequence>
<keyword evidence="1" id="KW-0732">Signal</keyword>
<proteinExistence type="predicted"/>
<dbReference type="SUPFAM" id="SSF47565">
    <property type="entry name" value="Insect pheromone/odorant-binding proteins"/>
    <property type="match status" value="1"/>
</dbReference>
<dbReference type="EMBL" id="OU898277">
    <property type="protein sequence ID" value="CAG9829024.1"/>
    <property type="molecule type" value="Genomic_DNA"/>
</dbReference>
<dbReference type="GO" id="GO:0005549">
    <property type="term" value="F:odorant binding"/>
    <property type="evidence" value="ECO:0007669"/>
    <property type="project" value="InterPro"/>
</dbReference>
<accession>A0A9N9STM2</accession>
<dbReference type="SMART" id="SM00708">
    <property type="entry name" value="PhBP"/>
    <property type="match status" value="1"/>
</dbReference>
<evidence type="ECO:0000313" key="3">
    <source>
        <dbReference type="Proteomes" id="UP001153709"/>
    </source>
</evidence>
<reference evidence="2" key="1">
    <citation type="submission" date="2022-01" db="EMBL/GenBank/DDBJ databases">
        <authorList>
            <person name="King R."/>
        </authorList>
    </citation>
    <scope>NUCLEOTIDE SEQUENCE</scope>
</reference>
<feature type="signal peptide" evidence="1">
    <location>
        <begin position="1"/>
        <end position="19"/>
    </location>
</feature>
<dbReference type="Pfam" id="PF01395">
    <property type="entry name" value="PBP_GOBP"/>
    <property type="match status" value="1"/>
</dbReference>
<dbReference type="OrthoDB" id="6717438at2759"/>
<dbReference type="AlphaFoldDB" id="A0A9N9STM2"/>
<evidence type="ECO:0000256" key="1">
    <source>
        <dbReference type="SAM" id="SignalP"/>
    </source>
</evidence>
<gene>
    <name evidence="2" type="ORF">DIABBA_LOCUS2890</name>
</gene>
<organism evidence="2 3">
    <name type="scientific">Diabrotica balteata</name>
    <name type="common">Banded cucumber beetle</name>
    <dbReference type="NCBI Taxonomy" id="107213"/>
    <lineage>
        <taxon>Eukaryota</taxon>
        <taxon>Metazoa</taxon>
        <taxon>Ecdysozoa</taxon>
        <taxon>Arthropoda</taxon>
        <taxon>Hexapoda</taxon>
        <taxon>Insecta</taxon>
        <taxon>Pterygota</taxon>
        <taxon>Neoptera</taxon>
        <taxon>Endopterygota</taxon>
        <taxon>Coleoptera</taxon>
        <taxon>Polyphaga</taxon>
        <taxon>Cucujiformia</taxon>
        <taxon>Chrysomeloidea</taxon>
        <taxon>Chrysomelidae</taxon>
        <taxon>Galerucinae</taxon>
        <taxon>Diabroticina</taxon>
        <taxon>Diabroticites</taxon>
        <taxon>Diabrotica</taxon>
    </lineage>
</organism>
<protein>
    <submittedName>
        <fullName evidence="2">Uncharacterized protein</fullName>
    </submittedName>
</protein>